<feature type="compositionally biased region" description="Basic and acidic residues" evidence="1">
    <location>
        <begin position="405"/>
        <end position="420"/>
    </location>
</feature>
<feature type="compositionally biased region" description="Polar residues" evidence="1">
    <location>
        <begin position="693"/>
        <end position="705"/>
    </location>
</feature>
<organism evidence="2 3">
    <name type="scientific">Colocasia esculenta</name>
    <name type="common">Wild taro</name>
    <name type="synonym">Arum esculentum</name>
    <dbReference type="NCBI Taxonomy" id="4460"/>
    <lineage>
        <taxon>Eukaryota</taxon>
        <taxon>Viridiplantae</taxon>
        <taxon>Streptophyta</taxon>
        <taxon>Embryophyta</taxon>
        <taxon>Tracheophyta</taxon>
        <taxon>Spermatophyta</taxon>
        <taxon>Magnoliopsida</taxon>
        <taxon>Liliopsida</taxon>
        <taxon>Araceae</taxon>
        <taxon>Aroideae</taxon>
        <taxon>Colocasieae</taxon>
        <taxon>Colocasia</taxon>
    </lineage>
</organism>
<dbReference type="EMBL" id="NMUH01000700">
    <property type="protein sequence ID" value="MQL83516.1"/>
    <property type="molecule type" value="Genomic_DNA"/>
</dbReference>
<feature type="compositionally biased region" description="Basic and acidic residues" evidence="1">
    <location>
        <begin position="562"/>
        <end position="574"/>
    </location>
</feature>
<feature type="region of interest" description="Disordered" evidence="1">
    <location>
        <begin position="397"/>
        <end position="467"/>
    </location>
</feature>
<feature type="region of interest" description="Disordered" evidence="1">
    <location>
        <begin position="1"/>
        <end position="27"/>
    </location>
</feature>
<sequence length="897" mass="99733">SDSLNYANYGRIPHAEPPSHSDRKSCSTRCEISSPGRGYGCLNIADITVDKALDLRNSVSGPKSPPERPMISAIPRFFGSSDSLDYANRWRCPHAEPPSHSDRKSCSTRCEISSPAKELGITFRTGIGIAYVTTIWNRHSETVDKALDLRNSVPGPKSPPERVGDSLDYANRWRSPHAEPHSHSDWKSCSTRREISSSAKQLGITFRTGIGIAYVTTIRNRHSETVDKALVLRNSVLEPKSTPERVGDSLDYANRWRSPHAEPHSHSDWKSSKQFGITFRTGIGIAYVTTIRNRHSETVDKALVSRNSVLGPKSPPERVGDSLDYANRWRSPYAEPPSHSDQKSCLTRCEISSPGRGYGCPNIVDITVVKALVSRNSIPGPKSPLERVSDSIDYANRWRSPQAEPHSHSDRKSYSTRREISSPGRGYGSDSLDYANHWRSPQAEPPIHTDRKSYSTRREISSPGRGYGCPKIADINWHSETVDKVLVSRNSIPGPKSPPEHVGDSLDYANCWRSPYADPPSHSDRKSCLTRCEISSPGRGYGSDSLDYANHWRSPQAQPPIHSDRKSCSTRREISSPGRGYGCPKIADIVTPSIEEEAISLCLSISQLSGSPQEQGETEASRSVDVSVRLAATYVDVSVYLKHKLRFKNSECSCDLERYRARVIENQIKDSSLPHFLEGKPKARKAPAAPTTEGVTINESVSACSQPLRPPKKSSHPPSNPPSNPHKFPSHPSKPYSSVPPPAGYTRPGPKRSHYPPLPETLEDVFFALMSCDAIQLPPQRENTNPRMDTSKYCPYHRAHGHFINNCFTFHDWVYDMNDQGRINWDDVKVAIAKSRMLIPPSSLPLPVSHLPDPSSSSALSPRRPFMSPSGIELFLHLHGHPKMRRIMASTPGRHRI</sequence>
<gene>
    <name evidence="2" type="ORF">Taro_016021</name>
</gene>
<feature type="non-terminal residue" evidence="2">
    <location>
        <position position="1"/>
    </location>
</feature>
<keyword evidence="3" id="KW-1185">Reference proteome</keyword>
<protein>
    <submittedName>
        <fullName evidence="2">Uncharacterized protein</fullName>
    </submittedName>
</protein>
<feature type="region of interest" description="Disordered" evidence="1">
    <location>
        <begin position="546"/>
        <end position="579"/>
    </location>
</feature>
<evidence type="ECO:0000313" key="3">
    <source>
        <dbReference type="Proteomes" id="UP000652761"/>
    </source>
</evidence>
<name>A0A843UMP4_COLES</name>
<comment type="caution">
    <text evidence="2">The sequence shown here is derived from an EMBL/GenBank/DDBJ whole genome shotgun (WGS) entry which is preliminary data.</text>
</comment>
<feature type="compositionally biased region" description="Basic and acidic residues" evidence="1">
    <location>
        <begin position="13"/>
        <end position="25"/>
    </location>
</feature>
<proteinExistence type="predicted"/>
<evidence type="ECO:0000313" key="2">
    <source>
        <dbReference type="EMBL" id="MQL83516.1"/>
    </source>
</evidence>
<evidence type="ECO:0000256" key="1">
    <source>
        <dbReference type="SAM" id="MobiDB-lite"/>
    </source>
</evidence>
<feature type="compositionally biased region" description="Basic and acidic residues" evidence="1">
    <location>
        <begin position="447"/>
        <end position="460"/>
    </location>
</feature>
<feature type="region of interest" description="Disordered" evidence="1">
    <location>
        <begin position="674"/>
        <end position="757"/>
    </location>
</feature>
<accession>A0A843UMP4</accession>
<feature type="compositionally biased region" description="Low complexity" evidence="1">
    <location>
        <begin position="725"/>
        <end position="737"/>
    </location>
</feature>
<dbReference type="AlphaFoldDB" id="A0A843UMP4"/>
<reference evidence="2" key="1">
    <citation type="submission" date="2017-07" db="EMBL/GenBank/DDBJ databases">
        <title>Taro Niue Genome Assembly and Annotation.</title>
        <authorList>
            <person name="Atibalentja N."/>
            <person name="Keating K."/>
            <person name="Fields C.J."/>
        </authorList>
    </citation>
    <scope>NUCLEOTIDE SEQUENCE</scope>
    <source>
        <strain evidence="2">Niue_2</strain>
        <tissue evidence="2">Leaf</tissue>
    </source>
</reference>
<dbReference type="Proteomes" id="UP000652761">
    <property type="component" value="Unassembled WGS sequence"/>
</dbReference>